<feature type="region of interest" description="Disordered" evidence="1">
    <location>
        <begin position="339"/>
        <end position="365"/>
    </location>
</feature>
<organism evidence="2 3">
    <name type="scientific">Emydomyces testavorans</name>
    <dbReference type="NCBI Taxonomy" id="2070801"/>
    <lineage>
        <taxon>Eukaryota</taxon>
        <taxon>Fungi</taxon>
        <taxon>Dikarya</taxon>
        <taxon>Ascomycota</taxon>
        <taxon>Pezizomycotina</taxon>
        <taxon>Eurotiomycetes</taxon>
        <taxon>Eurotiomycetidae</taxon>
        <taxon>Onygenales</taxon>
        <taxon>Nannizziopsiaceae</taxon>
        <taxon>Emydomyces</taxon>
    </lineage>
</organism>
<evidence type="ECO:0008006" key="4">
    <source>
        <dbReference type="Google" id="ProtNLM"/>
    </source>
</evidence>
<proteinExistence type="predicted"/>
<evidence type="ECO:0000313" key="3">
    <source>
        <dbReference type="Proteomes" id="UP001219355"/>
    </source>
</evidence>
<name>A0AAF0DDY4_9EURO</name>
<evidence type="ECO:0000256" key="1">
    <source>
        <dbReference type="SAM" id="MobiDB-lite"/>
    </source>
</evidence>
<reference evidence="2" key="1">
    <citation type="submission" date="2023-03" db="EMBL/GenBank/DDBJ databases">
        <title>Emydomyces testavorans Genome Sequence.</title>
        <authorList>
            <person name="Hoyer L."/>
        </authorList>
    </citation>
    <scope>NUCLEOTIDE SEQUENCE</scope>
    <source>
        <strain evidence="2">16-2883</strain>
    </source>
</reference>
<accession>A0AAF0DDY4</accession>
<dbReference type="InterPro" id="IPR024079">
    <property type="entry name" value="MetalloPept_cat_dom_sf"/>
</dbReference>
<evidence type="ECO:0000313" key="2">
    <source>
        <dbReference type="EMBL" id="WEW56508.1"/>
    </source>
</evidence>
<dbReference type="EMBL" id="CP120627">
    <property type="protein sequence ID" value="WEW56508.1"/>
    <property type="molecule type" value="Genomic_DNA"/>
</dbReference>
<sequence length="371" mass="41878">MGRYPGPLHAFKPSFTHLLAPSISRPALERYLQRFTMHLYSSTLITLLSCSIIVVGTSLDNCFNVKKGKDKGGCDMYREGKKKADLDGYFEEAIKLITTASAGIDEYNSDQQIQKITKSFFGINPKDDHTGPKDEENQKLLKHVQVYDDAGNEWVAFWSPEVKEYYFGPPYEWEPPTYCGNRGFIAVVTPMSTGKKQLSLTLCPTGFFKSASHERIDDSKTRIGYELQKLQPKSLTLVHELVHLVKTPEETKDLMAWGPKRELKATNPKWPGNTDDFIEKGREAYTATDALFTALKTNPRLRTENNPENYAWAALAIYLARNGAKKDYSTGLLRNIPQFLGGPSSGDKRPHESDSDKRGIPDENGFRIFFS</sequence>
<feature type="compositionally biased region" description="Basic and acidic residues" evidence="1">
    <location>
        <begin position="346"/>
        <end position="365"/>
    </location>
</feature>
<gene>
    <name evidence="2" type="ORF">PRK78_001953</name>
</gene>
<dbReference type="Proteomes" id="UP001219355">
    <property type="component" value="Chromosome 1"/>
</dbReference>
<dbReference type="Gene3D" id="3.40.390.10">
    <property type="entry name" value="Collagenase (Catalytic Domain)"/>
    <property type="match status" value="1"/>
</dbReference>
<protein>
    <recommendedName>
        <fullName evidence="4">Lysine-specific metallo-endopeptidase domain-containing protein</fullName>
    </recommendedName>
</protein>
<dbReference type="GO" id="GO:0008237">
    <property type="term" value="F:metallopeptidase activity"/>
    <property type="evidence" value="ECO:0007669"/>
    <property type="project" value="InterPro"/>
</dbReference>
<dbReference type="AlphaFoldDB" id="A0AAF0DDY4"/>
<keyword evidence="3" id="KW-1185">Reference proteome</keyword>